<feature type="domain" description="PAC" evidence="3">
    <location>
        <begin position="576"/>
        <end position="627"/>
    </location>
</feature>
<keyword evidence="1" id="KW-0812">Transmembrane</keyword>
<dbReference type="InterPro" id="IPR052163">
    <property type="entry name" value="DGC-Regulatory_Protein"/>
</dbReference>
<dbReference type="Pfam" id="PF08447">
    <property type="entry name" value="PAS_3"/>
    <property type="match status" value="2"/>
</dbReference>
<feature type="transmembrane region" description="Helical" evidence="1">
    <location>
        <begin position="333"/>
        <end position="352"/>
    </location>
</feature>
<keyword evidence="1" id="KW-0472">Membrane</keyword>
<dbReference type="Pfam" id="PF00990">
    <property type="entry name" value="GGDEF"/>
    <property type="match status" value="1"/>
</dbReference>
<dbReference type="NCBIfam" id="TIGR00229">
    <property type="entry name" value="sensory_box"/>
    <property type="match status" value="1"/>
</dbReference>
<organism evidence="5 6">
    <name type="scientific">Rhodoferax lithotrophicus</name>
    <dbReference type="NCBI Taxonomy" id="2798804"/>
    <lineage>
        <taxon>Bacteria</taxon>
        <taxon>Pseudomonadati</taxon>
        <taxon>Pseudomonadota</taxon>
        <taxon>Betaproteobacteria</taxon>
        <taxon>Burkholderiales</taxon>
        <taxon>Comamonadaceae</taxon>
        <taxon>Rhodoferax</taxon>
    </lineage>
</organism>
<protein>
    <recommendedName>
        <fullName evidence="7">Diguanylate cyclase with PAS/PAC sensor</fullName>
    </recommendedName>
</protein>
<feature type="domain" description="PAS" evidence="2">
    <location>
        <begin position="623"/>
        <end position="668"/>
    </location>
</feature>
<dbReference type="PROSITE" id="PS50113">
    <property type="entry name" value="PAC"/>
    <property type="match status" value="3"/>
</dbReference>
<feature type="domain" description="GGDEF" evidence="4">
    <location>
        <begin position="780"/>
        <end position="918"/>
    </location>
</feature>
<dbReference type="SUPFAM" id="SSF55785">
    <property type="entry name" value="PYP-like sensor domain (PAS domain)"/>
    <property type="match status" value="3"/>
</dbReference>
<evidence type="ECO:0000256" key="1">
    <source>
        <dbReference type="SAM" id="Phobius"/>
    </source>
</evidence>
<dbReference type="SUPFAM" id="SSF55073">
    <property type="entry name" value="Nucleotide cyclase"/>
    <property type="match status" value="1"/>
</dbReference>
<sequence length="919" mass="104130">MCPSVADQPLWVFCAVVMVARLRRIKLLHRLQGQNLVNPQFKKGFFLKFSWKLLLPHGVVWLGVCVTMAAFLWWNHLVMQKEWQVNEQATRRELSNLSRLSQEHARRTFYAADQALQLVRTLYLRDGMKLDLAALVRQSTLDTGIVHQVGIMDAYGIYRLSNWPATPPVDLSDRAYFKVHVVRAADELFVSAPEQNQVSGKWMIQLTRRIHHPDGVLAGVAMVSVDVDYFSDFYASLDLGEQGVTTLAGLNGEVLARRSKVASGMGIKLGHAPAMDLLAQGQREGFFEHVSPIDRVERLHHYRQVTGFPLFITVAFGLQEYRAYKQSEQRMRWGMAALGSVLLLSLSALFSWHRMREQRYFHELQDSHERMNLTLDSGGVGLWEWDLAQGHFWVDERLEALLGFHPGEMAVGNSDFMHRLHPDDTVTLNRLLSPVLKGDVPQLVLEHRLRHKDGHWVWLTARGKVVRRGEDGRALRMVGTDVDRTEQKRLEEAARQSQDLLQNLTDQVPAELFQFKVHPDGHSCYPYASKHFLDFYGLTLAQVQSDASLVSAWQHPDDVAMIKQSIIESVTQLTPWKLEYRLRLPDGRVCWRNGHAVPQKMADGSVVCYGVIFDVTERKLVEQELSVAAVAFESSSAMVVSDSQQRILRVNQAFVVLTGYAVHEAVGRFSGLLNSGRQDAAFYQAMWQVIGEKGYWEGEIWNRRQNGDVFLDWLSITVVKDAQGCVTNYVSVHSDITLRKRTEEEVHKLAFFDPLTNLPNRRLLQDRLQQLCAARARNNQLAAVLFVDLDRFKQLNDTHGHDQGDDLLIQVAQRLQACVREVDTVARLGGDEFVVVLAQLGEELPQAQASALWVAQKILKLLAEPFDLPRVGWTLSASIGVTMVVEPRVLPEDLLKQADGAMYVAKAAGRNAVRIWGVV</sequence>
<dbReference type="CDD" id="cd01949">
    <property type="entry name" value="GGDEF"/>
    <property type="match status" value="1"/>
</dbReference>
<dbReference type="PROSITE" id="PS50887">
    <property type="entry name" value="GGDEF"/>
    <property type="match status" value="1"/>
</dbReference>
<dbReference type="CDD" id="cd12915">
    <property type="entry name" value="PDC2_DGC_like"/>
    <property type="match status" value="1"/>
</dbReference>
<reference evidence="5 6" key="1">
    <citation type="journal article" date="2021" name="Microbiol. Spectr.">
        <title>A Single Bacterium Capable of Oxidation and Reduction of Iron at Circumneutral pH.</title>
        <authorList>
            <person name="Kato S."/>
            <person name="Ohkuma M."/>
        </authorList>
    </citation>
    <scope>NUCLEOTIDE SEQUENCE [LARGE SCALE GENOMIC DNA]</scope>
    <source>
        <strain evidence="5 6">MIZ03</strain>
    </source>
</reference>
<evidence type="ECO:0000313" key="6">
    <source>
        <dbReference type="Proteomes" id="UP000824366"/>
    </source>
</evidence>
<dbReference type="Gene3D" id="3.30.70.270">
    <property type="match status" value="1"/>
</dbReference>
<evidence type="ECO:0008006" key="7">
    <source>
        <dbReference type="Google" id="ProtNLM"/>
    </source>
</evidence>
<feature type="transmembrane region" description="Helical" evidence="1">
    <location>
        <begin position="54"/>
        <end position="74"/>
    </location>
</feature>
<dbReference type="EMBL" id="AP024238">
    <property type="protein sequence ID" value="BCO26832.1"/>
    <property type="molecule type" value="Genomic_DNA"/>
</dbReference>
<feature type="domain" description="PAC" evidence="3">
    <location>
        <begin position="443"/>
        <end position="496"/>
    </location>
</feature>
<accession>A0ABN6D491</accession>
<dbReference type="SMART" id="SM00086">
    <property type="entry name" value="PAC"/>
    <property type="match status" value="3"/>
</dbReference>
<dbReference type="PANTHER" id="PTHR46663:SF3">
    <property type="entry name" value="SLL0267 PROTEIN"/>
    <property type="match status" value="1"/>
</dbReference>
<dbReference type="Gene3D" id="3.30.450.20">
    <property type="entry name" value="PAS domain"/>
    <property type="match status" value="5"/>
</dbReference>
<dbReference type="Proteomes" id="UP000824366">
    <property type="component" value="Chromosome"/>
</dbReference>
<dbReference type="InterPro" id="IPR001610">
    <property type="entry name" value="PAC"/>
</dbReference>
<dbReference type="InterPro" id="IPR035965">
    <property type="entry name" value="PAS-like_dom_sf"/>
</dbReference>
<dbReference type="InterPro" id="IPR029787">
    <property type="entry name" value="Nucleotide_cyclase"/>
</dbReference>
<feature type="domain" description="PAC" evidence="3">
    <location>
        <begin position="696"/>
        <end position="748"/>
    </location>
</feature>
<evidence type="ECO:0000259" key="3">
    <source>
        <dbReference type="PROSITE" id="PS50113"/>
    </source>
</evidence>
<keyword evidence="6" id="KW-1185">Reference proteome</keyword>
<dbReference type="NCBIfam" id="TIGR00254">
    <property type="entry name" value="GGDEF"/>
    <property type="match status" value="1"/>
</dbReference>
<dbReference type="PROSITE" id="PS50112">
    <property type="entry name" value="PAS"/>
    <property type="match status" value="2"/>
</dbReference>
<dbReference type="InterPro" id="IPR000014">
    <property type="entry name" value="PAS"/>
</dbReference>
<name>A0ABN6D491_9BURK</name>
<evidence type="ECO:0000259" key="4">
    <source>
        <dbReference type="PROSITE" id="PS50887"/>
    </source>
</evidence>
<evidence type="ECO:0000313" key="5">
    <source>
        <dbReference type="EMBL" id="BCO26832.1"/>
    </source>
</evidence>
<dbReference type="InterPro" id="IPR054327">
    <property type="entry name" value="His-kinase-like_sensor"/>
</dbReference>
<keyword evidence="1" id="KW-1133">Transmembrane helix</keyword>
<dbReference type="InterPro" id="IPR000160">
    <property type="entry name" value="GGDEF_dom"/>
</dbReference>
<dbReference type="InterPro" id="IPR000700">
    <property type="entry name" value="PAS-assoc_C"/>
</dbReference>
<dbReference type="CDD" id="cd12914">
    <property type="entry name" value="PDC1_DGC_like"/>
    <property type="match status" value="1"/>
</dbReference>
<dbReference type="Pfam" id="PF13426">
    <property type="entry name" value="PAS_9"/>
    <property type="match status" value="1"/>
</dbReference>
<evidence type="ECO:0000259" key="2">
    <source>
        <dbReference type="PROSITE" id="PS50112"/>
    </source>
</evidence>
<dbReference type="InterPro" id="IPR013655">
    <property type="entry name" value="PAS_fold_3"/>
</dbReference>
<dbReference type="SMART" id="SM00091">
    <property type="entry name" value="PAS"/>
    <property type="match status" value="2"/>
</dbReference>
<gene>
    <name evidence="5" type="ORF">MIZ03_1718</name>
</gene>
<proteinExistence type="predicted"/>
<dbReference type="InterPro" id="IPR043128">
    <property type="entry name" value="Rev_trsase/Diguanyl_cyclase"/>
</dbReference>
<dbReference type="CDD" id="cd00130">
    <property type="entry name" value="PAS"/>
    <property type="match status" value="3"/>
</dbReference>
<dbReference type="Pfam" id="PF22588">
    <property type="entry name" value="dCache_1_like"/>
    <property type="match status" value="1"/>
</dbReference>
<dbReference type="PANTHER" id="PTHR46663">
    <property type="entry name" value="DIGUANYLATE CYCLASE DGCT-RELATED"/>
    <property type="match status" value="1"/>
</dbReference>
<feature type="domain" description="PAS" evidence="2">
    <location>
        <begin position="367"/>
        <end position="439"/>
    </location>
</feature>
<dbReference type="SMART" id="SM00267">
    <property type="entry name" value="GGDEF"/>
    <property type="match status" value="1"/>
</dbReference>